<dbReference type="InterPro" id="IPR003959">
    <property type="entry name" value="ATPase_AAA_core"/>
</dbReference>
<evidence type="ECO:0000256" key="3">
    <source>
        <dbReference type="ARBA" id="ARBA00025613"/>
    </source>
</evidence>
<evidence type="ECO:0000259" key="4">
    <source>
        <dbReference type="SMART" id="SM00382"/>
    </source>
</evidence>
<organism evidence="5 6">
    <name type="scientific">Streptococcus suis</name>
    <dbReference type="NCBI Taxonomy" id="1307"/>
    <lineage>
        <taxon>Bacteria</taxon>
        <taxon>Bacillati</taxon>
        <taxon>Bacillota</taxon>
        <taxon>Bacilli</taxon>
        <taxon>Lactobacillales</taxon>
        <taxon>Streptococcaceae</taxon>
        <taxon>Streptococcus</taxon>
    </lineage>
</organism>
<dbReference type="GO" id="GO:0034605">
    <property type="term" value="P:cellular response to heat"/>
    <property type="evidence" value="ECO:0007669"/>
    <property type="project" value="TreeGrafter"/>
</dbReference>
<dbReference type="Proteomes" id="UP000074903">
    <property type="component" value="Unassembled WGS sequence"/>
</dbReference>
<dbReference type="GO" id="GO:0005524">
    <property type="term" value="F:ATP binding"/>
    <property type="evidence" value="ECO:0007669"/>
    <property type="project" value="UniProtKB-KW"/>
</dbReference>
<comment type="function">
    <text evidence="3">Part of a stress-induced multi-chaperone system, it is involved in the recovery of the cell from heat-induced damage, in cooperation with DnaK, DnaJ and GrpE. Acts before DnaK, in the processing of protein aggregates. Protein binding stimulates the ATPase activity; ATP hydrolysis unfolds the denatured protein aggregates, which probably helps expose new hydrophobic binding sites on the surface of ClpB-bound aggregates, contributing to the solubilization and refolding of denatured protein aggregates by DnaK.</text>
</comment>
<accession>A0A123VDG3</accession>
<dbReference type="GO" id="GO:0016887">
    <property type="term" value="F:ATP hydrolysis activity"/>
    <property type="evidence" value="ECO:0007669"/>
    <property type="project" value="InterPro"/>
</dbReference>
<dbReference type="PANTHER" id="PTHR11638:SF18">
    <property type="entry name" value="HEAT SHOCK PROTEIN 104"/>
    <property type="match status" value="1"/>
</dbReference>
<dbReference type="SMART" id="SM00382">
    <property type="entry name" value="AAA"/>
    <property type="match status" value="1"/>
</dbReference>
<evidence type="ECO:0000256" key="1">
    <source>
        <dbReference type="ARBA" id="ARBA00022741"/>
    </source>
</evidence>
<proteinExistence type="predicted"/>
<evidence type="ECO:0000313" key="6">
    <source>
        <dbReference type="Proteomes" id="UP000074903"/>
    </source>
</evidence>
<feature type="domain" description="AAA+ ATPase" evidence="4">
    <location>
        <begin position="158"/>
        <end position="299"/>
    </location>
</feature>
<dbReference type="RefSeq" id="WP_024398566.1">
    <property type="nucleotide sequence ID" value="NZ_CEHB01000054.1"/>
</dbReference>
<dbReference type="Pfam" id="PF07724">
    <property type="entry name" value="AAA_2"/>
    <property type="match status" value="1"/>
</dbReference>
<dbReference type="PANTHER" id="PTHR11638">
    <property type="entry name" value="ATP-DEPENDENT CLP PROTEASE"/>
    <property type="match status" value="1"/>
</dbReference>
<dbReference type="InterPro" id="IPR027417">
    <property type="entry name" value="P-loop_NTPase"/>
</dbReference>
<reference evidence="5 6" key="1">
    <citation type="submission" date="2016-02" db="EMBL/GenBank/DDBJ databases">
        <authorList>
            <consortium name="Pathogen Informatics"/>
        </authorList>
    </citation>
    <scope>NUCLEOTIDE SEQUENCE [LARGE SCALE GENOMIC DNA]</scope>
    <source>
        <strain evidence="5 6">SS993</strain>
    </source>
</reference>
<name>A0A123VDG3_STRSU</name>
<keyword evidence="1" id="KW-0547">Nucleotide-binding</keyword>
<sequence>MIKIFYGPSQYFTKETKDKDGISLSELIEKSDIKKIRIEGVPATEEDSRPQKINTLIIHSDEYSRLSDSGFNSFRAIIEQFEITDFYIQNPPQKIISLLKKIRGHKVYENYYRYPQFTINELENISKQFNVNILGQESAKRKLQSGIYRLVKKYNKDKPLVIMFYGPTGVGKTETAKYLAETLGGTLFRKQFSMYQNNSFSDYLFGASHSSASFAQELLERESNVILIDEFDKANPLFYSAFYQMFDEGLFSDKNYTVHLENSIIICTSNFTDIKQMKQVLGEPIYNRFDLMIEFRELNLEASSQIIEKKYNEIINSLDNEDKKLLKDSDCLGKLLKNSDKLKNVRAINRVVNDAIFETILSQRFPAEKQ</sequence>
<evidence type="ECO:0000313" key="5">
    <source>
        <dbReference type="EMBL" id="CYX37396.1"/>
    </source>
</evidence>
<protein>
    <submittedName>
        <fullName evidence="5">Putative ATPase</fullName>
    </submittedName>
</protein>
<dbReference type="Gene3D" id="3.40.50.300">
    <property type="entry name" value="P-loop containing nucleotide triphosphate hydrolases"/>
    <property type="match status" value="1"/>
</dbReference>
<dbReference type="EMBL" id="FILX01000003">
    <property type="protein sequence ID" value="CYX37396.1"/>
    <property type="molecule type" value="Genomic_DNA"/>
</dbReference>
<dbReference type="GO" id="GO:0005737">
    <property type="term" value="C:cytoplasm"/>
    <property type="evidence" value="ECO:0007669"/>
    <property type="project" value="TreeGrafter"/>
</dbReference>
<dbReference type="InterPro" id="IPR050130">
    <property type="entry name" value="ClpA_ClpB"/>
</dbReference>
<dbReference type="PRINTS" id="PR00300">
    <property type="entry name" value="CLPPROTEASEA"/>
</dbReference>
<dbReference type="InterPro" id="IPR001270">
    <property type="entry name" value="ClpA/B"/>
</dbReference>
<evidence type="ECO:0000256" key="2">
    <source>
        <dbReference type="ARBA" id="ARBA00022840"/>
    </source>
</evidence>
<dbReference type="InterPro" id="IPR003593">
    <property type="entry name" value="AAA+_ATPase"/>
</dbReference>
<dbReference type="SUPFAM" id="SSF52540">
    <property type="entry name" value="P-loop containing nucleoside triphosphate hydrolases"/>
    <property type="match status" value="1"/>
</dbReference>
<keyword evidence="2" id="KW-0067">ATP-binding</keyword>
<gene>
    <name evidence="5" type="primary">clpL_1</name>
    <name evidence="5" type="ORF">ERS132531_00303</name>
</gene>
<dbReference type="AlphaFoldDB" id="A0A123VDG3"/>